<dbReference type="Proteomes" id="UP001177021">
    <property type="component" value="Unassembled WGS sequence"/>
</dbReference>
<organism evidence="1 2">
    <name type="scientific">Trifolium pratense</name>
    <name type="common">Red clover</name>
    <dbReference type="NCBI Taxonomy" id="57577"/>
    <lineage>
        <taxon>Eukaryota</taxon>
        <taxon>Viridiplantae</taxon>
        <taxon>Streptophyta</taxon>
        <taxon>Embryophyta</taxon>
        <taxon>Tracheophyta</taxon>
        <taxon>Spermatophyta</taxon>
        <taxon>Magnoliopsida</taxon>
        <taxon>eudicotyledons</taxon>
        <taxon>Gunneridae</taxon>
        <taxon>Pentapetalae</taxon>
        <taxon>rosids</taxon>
        <taxon>fabids</taxon>
        <taxon>Fabales</taxon>
        <taxon>Fabaceae</taxon>
        <taxon>Papilionoideae</taxon>
        <taxon>50 kb inversion clade</taxon>
        <taxon>NPAAA clade</taxon>
        <taxon>Hologalegina</taxon>
        <taxon>IRL clade</taxon>
        <taxon>Trifolieae</taxon>
        <taxon>Trifolium</taxon>
    </lineage>
</organism>
<accession>A0ACB0JV75</accession>
<reference evidence="1" key="1">
    <citation type="submission" date="2023-10" db="EMBL/GenBank/DDBJ databases">
        <authorList>
            <person name="Rodriguez Cubillos JULIANA M."/>
            <person name="De Vega J."/>
        </authorList>
    </citation>
    <scope>NUCLEOTIDE SEQUENCE</scope>
</reference>
<sequence>MSNKRKRNFQFRFVPDAEAEYFDKNWNILEHAIRDIYKKGNYSHHSIEDLYRYAFNMVLHKSSDKLYSGLVATMKSMTSHLKEIAESIEATQGGPFLVKLNRKWNDHSKALLMIGDILMYMDRIYVPRTKKAPVYELGMNLWTETVIYSNQIRTRLSNTLSELICRERDGEDVNRKLIKNITKMLMDLGLSVYVQVFETPFLQVSYEFYRAESQKLIECCNCVDYLKNVERLINEEMDRVNHYLDPRTKSKITYVVKKEMIENHILRLIHMENSGLVNMLCGDKYEDLGIMYNLFSCEIDGLSKICEVMTSHIRESGKQLVTDPEKSKDPVQFVQRLLDEKNKYDKIISLAFNNDKMFHNAVNSSFEFFINLNPRCPEYISLFVDNKLRKVLKGVSKDDVDITLDNVVMLFRYLQDKDMFEKYYIQHLAKRLLSGKSVSDDAEKSLIVKLKTECVHQFTSKVEVIFADMKTSVDTMQNFYASHSELVDGPTLTVKVLTTRFWPTQSTVTCKLPAEISALCEKFRSYYLGTHAGRKLSWQTKMGTADMKATFRKGQRHELIVSTYQMCVLILFNNADRLSYKEIEQATEIPASDLKRCLQSLALVKGKNVLKKEPMSKDFSDDDVFFVNDKFSSKLYKVKIGTFVAAKESEPEKVETQQRIEEHWKPQIDAAIVRIMKFRKQLDHNHLIAEVTKQLQSRFLANPIEVKKRIESLIERDFLERDDIDRELYRYIS</sequence>
<comment type="caution">
    <text evidence="1">The sequence shown here is derived from an EMBL/GenBank/DDBJ whole genome shotgun (WGS) entry which is preliminary data.</text>
</comment>
<dbReference type="EMBL" id="CASHSV030000109">
    <property type="protein sequence ID" value="CAJ2647926.1"/>
    <property type="molecule type" value="Genomic_DNA"/>
</dbReference>
<gene>
    <name evidence="1" type="ORF">MILVUS5_LOCUS16356</name>
</gene>
<evidence type="ECO:0000313" key="2">
    <source>
        <dbReference type="Proteomes" id="UP001177021"/>
    </source>
</evidence>
<proteinExistence type="predicted"/>
<name>A0ACB0JV75_TRIPR</name>
<protein>
    <submittedName>
        <fullName evidence="1">Uncharacterized protein</fullName>
    </submittedName>
</protein>
<keyword evidence="2" id="KW-1185">Reference proteome</keyword>
<evidence type="ECO:0000313" key="1">
    <source>
        <dbReference type="EMBL" id="CAJ2647926.1"/>
    </source>
</evidence>